<accession>A0A4R8QU68</accession>
<keyword evidence="3" id="KW-1185">Reference proteome</keyword>
<dbReference type="AlphaFoldDB" id="A0A4R8QU68"/>
<feature type="chain" id="PRO_5020593033" evidence="1">
    <location>
        <begin position="23"/>
        <end position="181"/>
    </location>
</feature>
<protein>
    <submittedName>
        <fullName evidence="2">Uncharacterized protein</fullName>
    </submittedName>
</protein>
<evidence type="ECO:0000313" key="3">
    <source>
        <dbReference type="Proteomes" id="UP000295703"/>
    </source>
</evidence>
<keyword evidence="1" id="KW-0732">Signal</keyword>
<proteinExistence type="predicted"/>
<evidence type="ECO:0000256" key="1">
    <source>
        <dbReference type="SAM" id="SignalP"/>
    </source>
</evidence>
<gene>
    <name evidence="2" type="ORF">CTRI78_v009851</name>
</gene>
<feature type="signal peptide" evidence="1">
    <location>
        <begin position="1"/>
        <end position="22"/>
    </location>
</feature>
<comment type="caution">
    <text evidence="2">The sequence shown here is derived from an EMBL/GenBank/DDBJ whole genome shotgun (WGS) entry which is preliminary data.</text>
</comment>
<evidence type="ECO:0000313" key="2">
    <source>
        <dbReference type="EMBL" id="TDZ41232.1"/>
    </source>
</evidence>
<organism evidence="2 3">
    <name type="scientific">Colletotrichum trifolii</name>
    <dbReference type="NCBI Taxonomy" id="5466"/>
    <lineage>
        <taxon>Eukaryota</taxon>
        <taxon>Fungi</taxon>
        <taxon>Dikarya</taxon>
        <taxon>Ascomycota</taxon>
        <taxon>Pezizomycotina</taxon>
        <taxon>Sordariomycetes</taxon>
        <taxon>Hypocreomycetidae</taxon>
        <taxon>Glomerellales</taxon>
        <taxon>Glomerellaceae</taxon>
        <taxon>Colletotrichum</taxon>
        <taxon>Colletotrichum orbiculare species complex</taxon>
    </lineage>
</organism>
<name>A0A4R8QU68_COLTR</name>
<dbReference type="Proteomes" id="UP000295703">
    <property type="component" value="Unassembled WGS sequence"/>
</dbReference>
<dbReference type="EMBL" id="RYZW01000144">
    <property type="protein sequence ID" value="TDZ41232.1"/>
    <property type="molecule type" value="Genomic_DNA"/>
</dbReference>
<sequence length="181" mass="20324">MLFHHFYLVLLSFLAHTTSVYGIPIQDVGFPEPASLHKRAEALTVRLVCYQIQSYHVSLIVDRDEYDVSYRYHATQKGNTRTFKLSRDRREGGSYVDSAIPKLVANVPLTSNADDWDEINEVINDESLLPSSGYDCWQYIKKAVQLMENSGWVSSGGAESSYNDLLAKATAAGMTITCQTF</sequence>
<reference evidence="2 3" key="1">
    <citation type="submission" date="2018-12" db="EMBL/GenBank/DDBJ databases">
        <title>Genome sequence and assembly of Colletotrichum trifolii.</title>
        <authorList>
            <person name="Gan P."/>
            <person name="Shirasu K."/>
        </authorList>
    </citation>
    <scope>NUCLEOTIDE SEQUENCE [LARGE SCALE GENOMIC DNA]</scope>
    <source>
        <strain evidence="2 3">543-2</strain>
    </source>
</reference>